<comment type="similarity">
    <text evidence="1">Belongs to the tpcK family.</text>
</comment>
<organism evidence="2 3">
    <name type="scientific">Penicillium steckii</name>
    <dbReference type="NCBI Taxonomy" id="303698"/>
    <lineage>
        <taxon>Eukaryota</taxon>
        <taxon>Fungi</taxon>
        <taxon>Dikarya</taxon>
        <taxon>Ascomycota</taxon>
        <taxon>Pezizomycotina</taxon>
        <taxon>Eurotiomycetes</taxon>
        <taxon>Eurotiomycetidae</taxon>
        <taxon>Eurotiales</taxon>
        <taxon>Aspergillaceae</taxon>
        <taxon>Penicillium</taxon>
    </lineage>
</organism>
<gene>
    <name evidence="2" type="ORF">PENSTE_c031G09745</name>
</gene>
<evidence type="ECO:0008006" key="4">
    <source>
        <dbReference type="Google" id="ProtNLM"/>
    </source>
</evidence>
<comment type="caution">
    <text evidence="2">The sequence shown here is derived from an EMBL/GenBank/DDBJ whole genome shotgun (WGS) entry which is preliminary data.</text>
</comment>
<evidence type="ECO:0000313" key="2">
    <source>
        <dbReference type="EMBL" id="OQE14943.1"/>
    </source>
</evidence>
<dbReference type="Gene3D" id="3.30.70.100">
    <property type="match status" value="1"/>
</dbReference>
<dbReference type="InterPro" id="IPR009799">
    <property type="entry name" value="EthD_dom"/>
</dbReference>
<name>A0A1V6SMZ9_9EURO</name>
<protein>
    <recommendedName>
        <fullName evidence="4">EthD domain-containing protein</fullName>
    </recommendedName>
</protein>
<dbReference type="AlphaFoldDB" id="A0A1V6SMZ9"/>
<accession>A0A1V6SMZ9</accession>
<dbReference type="InterPro" id="IPR011008">
    <property type="entry name" value="Dimeric_a/b-barrel"/>
</dbReference>
<dbReference type="EMBL" id="MLKD01000031">
    <property type="protein sequence ID" value="OQE14943.1"/>
    <property type="molecule type" value="Genomic_DNA"/>
</dbReference>
<evidence type="ECO:0000313" key="3">
    <source>
        <dbReference type="Proteomes" id="UP000191285"/>
    </source>
</evidence>
<sequence>MGKATECVVAYPARLPSGAPTQFNLEYYLNTHMPLIDKYWGPYGLEGWEVSKGLEDDGIECRYIIQATLHFESMQGLVAALAASETKMTRADISNYTNVKPDIWVLKEFARNTV</sequence>
<dbReference type="Proteomes" id="UP000191285">
    <property type="component" value="Unassembled WGS sequence"/>
</dbReference>
<dbReference type="PANTHER" id="PTHR40260:SF2">
    <property type="entry name" value="BLR8190 PROTEIN"/>
    <property type="match status" value="1"/>
</dbReference>
<dbReference type="PANTHER" id="PTHR40260">
    <property type="entry name" value="BLR8190 PROTEIN"/>
    <property type="match status" value="1"/>
</dbReference>
<keyword evidence="3" id="KW-1185">Reference proteome</keyword>
<dbReference type="SUPFAM" id="SSF54909">
    <property type="entry name" value="Dimeric alpha+beta barrel"/>
    <property type="match status" value="1"/>
</dbReference>
<evidence type="ECO:0000256" key="1">
    <source>
        <dbReference type="ARBA" id="ARBA00005986"/>
    </source>
</evidence>
<proteinExistence type="inferred from homology"/>
<dbReference type="NCBIfam" id="TIGR02118">
    <property type="entry name" value="EthD family reductase"/>
    <property type="match status" value="1"/>
</dbReference>
<dbReference type="GO" id="GO:0016491">
    <property type="term" value="F:oxidoreductase activity"/>
    <property type="evidence" value="ECO:0007669"/>
    <property type="project" value="InterPro"/>
</dbReference>
<reference evidence="3" key="1">
    <citation type="journal article" date="2017" name="Nat. Microbiol.">
        <title>Global analysis of biosynthetic gene clusters reveals vast potential of secondary metabolite production in Penicillium species.</title>
        <authorList>
            <person name="Nielsen J.C."/>
            <person name="Grijseels S."/>
            <person name="Prigent S."/>
            <person name="Ji B."/>
            <person name="Dainat J."/>
            <person name="Nielsen K.F."/>
            <person name="Frisvad J.C."/>
            <person name="Workman M."/>
            <person name="Nielsen J."/>
        </authorList>
    </citation>
    <scope>NUCLEOTIDE SEQUENCE [LARGE SCALE GENOMIC DNA]</scope>
    <source>
        <strain evidence="3">IBT 24891</strain>
    </source>
</reference>
<dbReference type="OrthoDB" id="4892971at2759"/>